<protein>
    <recommendedName>
        <fullName evidence="5">IPT/TIG domain-containing protein</fullName>
    </recommendedName>
</protein>
<keyword evidence="4" id="KW-1185">Reference proteome</keyword>
<dbReference type="PROSITE" id="PS00136">
    <property type="entry name" value="SUBTILASE_ASP"/>
    <property type="match status" value="1"/>
</dbReference>
<keyword evidence="2" id="KW-0378">Hydrolase</keyword>
<dbReference type="InterPro" id="IPR023827">
    <property type="entry name" value="Peptidase_S8_Asp-AS"/>
</dbReference>
<sequence>MTGIALNTPVLDDGIDNVNFFNGRVLTAEDLRDEQRAGLEHRRRLGRAQGWGVVGGLGVLTGSDRRSVHVEPGLALDALGDVIELGTAVDVALVVSATGDASGGASAFAPCASVPTAPVVSGTGFYLLTISQAAGPSGRAAAVGFGAGGVAADCGARYTVEGVAFRLVALDIAGMADSSGLDEDARSALLAAAGSAARLRTRNVLAHLLLDTGLIADENPTPSSTEHPGALATLRGLGRLTDCDVPIAVVAWSGGQIEFLDGPAASRTPVPLTSPSDVWAAFQRPRRTALRVAASAQFQTQARELATRPDAGSLQARQYMRFLPAAGLLPDSFDYGAFATGMSYVWGGWLAPDRIERLVRDSLAYPPIDVAAGELIWFYSLAVGDNVTETVFLSRYLAPDYWYGDFRLRSVEPSRAVAADERVILRGAGIDKAAVFVGDVKAEVRKLSDDAVEVTLPPLDIPDGGERLDVRVRAGGSEQVVSLPVLPAKSLAGDLQLTRSEQRPAGGRVVNVTYTVRSDLNTTADVALEADAELAGGLVDVHLDPPVLEAMQPGEEREVSLSARVAVGPRIALAPNFRVTLRANAEHIEATDVLEGGP</sequence>
<gene>
    <name evidence="3" type="ORF">OM076_38725</name>
</gene>
<reference evidence="3" key="1">
    <citation type="submission" date="2022-10" db="EMBL/GenBank/DDBJ databases">
        <title>The WGS of Solirubrobacter ginsenosidimutans DSM 21036.</title>
        <authorList>
            <person name="Jiang Z."/>
        </authorList>
    </citation>
    <scope>NUCLEOTIDE SEQUENCE</scope>
    <source>
        <strain evidence="3">DSM 21036</strain>
    </source>
</reference>
<dbReference type="AlphaFoldDB" id="A0A9X3N0L6"/>
<dbReference type="GO" id="GO:0016787">
    <property type="term" value="F:hydrolase activity"/>
    <property type="evidence" value="ECO:0007669"/>
    <property type="project" value="UniProtKB-KW"/>
</dbReference>
<organism evidence="3 4">
    <name type="scientific">Solirubrobacter ginsenosidimutans</name>
    <dbReference type="NCBI Taxonomy" id="490573"/>
    <lineage>
        <taxon>Bacteria</taxon>
        <taxon>Bacillati</taxon>
        <taxon>Actinomycetota</taxon>
        <taxon>Thermoleophilia</taxon>
        <taxon>Solirubrobacterales</taxon>
        <taxon>Solirubrobacteraceae</taxon>
        <taxon>Solirubrobacter</taxon>
    </lineage>
</organism>
<proteinExistence type="inferred from homology"/>
<name>A0A9X3N0L6_9ACTN</name>
<evidence type="ECO:0000256" key="2">
    <source>
        <dbReference type="ARBA" id="ARBA00022801"/>
    </source>
</evidence>
<evidence type="ECO:0008006" key="5">
    <source>
        <dbReference type="Google" id="ProtNLM"/>
    </source>
</evidence>
<comment type="similarity">
    <text evidence="1">Belongs to the peptidase S8 family.</text>
</comment>
<accession>A0A9X3N0L6</accession>
<evidence type="ECO:0000313" key="4">
    <source>
        <dbReference type="Proteomes" id="UP001149140"/>
    </source>
</evidence>
<dbReference type="RefSeq" id="WP_270045522.1">
    <property type="nucleotide sequence ID" value="NZ_JAPDOD010000062.1"/>
</dbReference>
<evidence type="ECO:0000313" key="3">
    <source>
        <dbReference type="EMBL" id="MDA0166264.1"/>
    </source>
</evidence>
<evidence type="ECO:0000256" key="1">
    <source>
        <dbReference type="ARBA" id="ARBA00011073"/>
    </source>
</evidence>
<comment type="caution">
    <text evidence="3">The sequence shown here is derived from an EMBL/GenBank/DDBJ whole genome shotgun (WGS) entry which is preliminary data.</text>
</comment>
<dbReference type="Proteomes" id="UP001149140">
    <property type="component" value="Unassembled WGS sequence"/>
</dbReference>
<dbReference type="EMBL" id="JAPDOD010000062">
    <property type="protein sequence ID" value="MDA0166264.1"/>
    <property type="molecule type" value="Genomic_DNA"/>
</dbReference>